<reference evidence="2 3" key="1">
    <citation type="submission" date="2019-01" db="EMBL/GenBank/DDBJ databases">
        <title>Pseudolysobacter antarctica gen. nov., sp. nov., isolated from Fildes Peninsula, Antarctica.</title>
        <authorList>
            <person name="Wei Z."/>
            <person name="Peng F."/>
        </authorList>
    </citation>
    <scope>NUCLEOTIDE SEQUENCE [LARGE SCALE GENOMIC DNA]</scope>
    <source>
        <strain evidence="2 3">AQ6-296</strain>
    </source>
</reference>
<keyword evidence="1" id="KW-0175">Coiled coil</keyword>
<evidence type="ECO:0000313" key="3">
    <source>
        <dbReference type="Proteomes" id="UP000291562"/>
    </source>
</evidence>
<dbReference type="KEGG" id="xbc:ELE36_09545"/>
<name>A0A411HJL3_9GAMM</name>
<gene>
    <name evidence="2" type="ORF">ELE36_09545</name>
</gene>
<dbReference type="Pfam" id="PF03993">
    <property type="entry name" value="DUF349"/>
    <property type="match status" value="1"/>
</dbReference>
<dbReference type="AlphaFoldDB" id="A0A411HJL3"/>
<evidence type="ECO:0000256" key="1">
    <source>
        <dbReference type="SAM" id="Coils"/>
    </source>
</evidence>
<accession>A0A411HJL3</accession>
<evidence type="ECO:0000313" key="2">
    <source>
        <dbReference type="EMBL" id="QBB70590.1"/>
    </source>
</evidence>
<proteinExistence type="predicted"/>
<dbReference type="OrthoDB" id="5523335at2"/>
<feature type="coiled-coil region" evidence="1">
    <location>
        <begin position="326"/>
        <end position="353"/>
    </location>
</feature>
<dbReference type="InterPro" id="IPR007139">
    <property type="entry name" value="DUF349"/>
</dbReference>
<keyword evidence="3" id="KW-1185">Reference proteome</keyword>
<dbReference type="Proteomes" id="UP000291562">
    <property type="component" value="Chromosome"/>
</dbReference>
<sequence>MSLLPNKFTELLFKPKWQHKDAAIRRVAVQEAQHQALLHELPRIAREDEDHRVRLAALRRVNDFSLYRDRAGNDPDPALRSVARTQYLGMLCGELPAEIEINARLRELGIIEINEDIEHIAIRAKDIILRRAAFERVTRASLIADRAVSDPDPGLRQTALERISDAAVLARIAEKTRKTDKIISRLARERADAQRIASGDNAAIVARVQALCERIEALLRTSGSNTRNDDLSQIELAWSAVSAQIPESFRQRYAVAHTLLAQGSDRAANRLVMVEEIAPPESIDVGPESEIAPMEETPHEPIISAEMQADALLARANFDAAIAKARDETQRERDQHQALLGELKEQIERYAGALDAGDTSTARRLRSAITEQRKRLRDVPAAIVQTLLQHETRFAELAQWQHWANDKRRRQLVEDMETLLGAGLHPDAVATKVRDARNEWQKLDTAEDLSDQAATQGIAKRFQALCHQALKPTRLYFDKREEVRKSHQQEIEALLARADAITPENDDWKLIATVRRDTVLALRGQLDSVDPRQRTQLAKRLKDAIARLAASTDAHELAVEQNKTALIAKATSVGANPDAANAPREVRELQKRWQVAGVGKRRTDQKQWEQFRAACDAVFGNLDQAKQQRESAHVALQTQAAALVDELEGLRDALAQGSAEARTRQREIDTQWRELSNVERNLQTRYHAALEAAQAAGEQQQRARRLSRYTNADARYAVLFDLENGKLTAATAQTAWDVLPAATREFSAVLSPRFENALHRSEHASVEYSEAEQRTEQAHDLLIRIEFIAGLESPPQDRQRRMDYQVSRLSARLRGDNVGNVEAELGSWLSEWYALGILPMDQAADLHTRYVHALQTLLAQLP</sequence>
<organism evidence="2 3">
    <name type="scientific">Pseudolysobacter antarcticus</name>
    <dbReference type="NCBI Taxonomy" id="2511995"/>
    <lineage>
        <taxon>Bacteria</taxon>
        <taxon>Pseudomonadati</taxon>
        <taxon>Pseudomonadota</taxon>
        <taxon>Gammaproteobacteria</taxon>
        <taxon>Lysobacterales</taxon>
        <taxon>Rhodanobacteraceae</taxon>
        <taxon>Pseudolysobacter</taxon>
    </lineage>
</organism>
<dbReference type="EMBL" id="CP035704">
    <property type="protein sequence ID" value="QBB70590.1"/>
    <property type="molecule type" value="Genomic_DNA"/>
</dbReference>
<protein>
    <submittedName>
        <fullName evidence="2">DUF349 domain-containing protein</fullName>
    </submittedName>
</protein>
<dbReference type="RefSeq" id="WP_129832848.1">
    <property type="nucleotide sequence ID" value="NZ_CP035704.1"/>
</dbReference>